<accession>A0A9X1JN23</accession>
<proteinExistence type="predicted"/>
<gene>
    <name evidence="2" type="ORF">KCG46_06970</name>
</gene>
<reference evidence="2" key="1">
    <citation type="submission" date="2021-04" db="EMBL/GenBank/DDBJ databases">
        <authorList>
            <person name="Pira H."/>
            <person name="Risdian C."/>
            <person name="Wink J."/>
        </authorList>
    </citation>
    <scope>NUCLEOTIDE SEQUENCE</scope>
    <source>
        <strain evidence="2">WH158</strain>
    </source>
</reference>
<protein>
    <recommendedName>
        <fullName evidence="4">DUF4350 domain-containing protein</fullName>
    </recommendedName>
</protein>
<keyword evidence="3" id="KW-1185">Reference proteome</keyword>
<organism evidence="2 3">
    <name type="scientific">Erythrobacter crassostreae</name>
    <dbReference type="NCBI Taxonomy" id="2828328"/>
    <lineage>
        <taxon>Bacteria</taxon>
        <taxon>Pseudomonadati</taxon>
        <taxon>Pseudomonadota</taxon>
        <taxon>Alphaproteobacteria</taxon>
        <taxon>Sphingomonadales</taxon>
        <taxon>Erythrobacteraceae</taxon>
        <taxon>Erythrobacter/Porphyrobacter group</taxon>
        <taxon>Erythrobacter</taxon>
    </lineage>
</organism>
<dbReference type="Proteomes" id="UP001138681">
    <property type="component" value="Unassembled WGS sequence"/>
</dbReference>
<dbReference type="EMBL" id="JAGSPC010000001">
    <property type="protein sequence ID" value="MBV7259313.1"/>
    <property type="molecule type" value="Genomic_DNA"/>
</dbReference>
<evidence type="ECO:0000256" key="1">
    <source>
        <dbReference type="SAM" id="SignalP"/>
    </source>
</evidence>
<name>A0A9X1JN23_9SPHN</name>
<dbReference type="AlphaFoldDB" id="A0A9X1JN23"/>
<keyword evidence="1" id="KW-0732">Signal</keyword>
<sequence>MLPGRLMIRLLNRIALAGFTIAAASSCTSEPKVSAPEPACFSGETPPDLALMTSLPIYWPANFFFDGLDGEIAEPPWQRLIIEECHTLIPLDTLSKDSAGTDPLLGHERLAVIQPRGLSPADNVALDEWVRGGGQLLLVLDPMLVGEYDSPLGDPARPVEAALIPPVVARWGLQVSFDENQSPDLQTEIIGEGLVPLMQTGTISRVDPSDETCGVIANGAAASCQIGEGRVTLLADATVFEADVEARENGYHPLLNLLKYSF</sequence>
<evidence type="ECO:0000313" key="2">
    <source>
        <dbReference type="EMBL" id="MBV7259313.1"/>
    </source>
</evidence>
<dbReference type="PROSITE" id="PS51257">
    <property type="entry name" value="PROKAR_LIPOPROTEIN"/>
    <property type="match status" value="1"/>
</dbReference>
<evidence type="ECO:0008006" key="4">
    <source>
        <dbReference type="Google" id="ProtNLM"/>
    </source>
</evidence>
<feature type="signal peptide" evidence="1">
    <location>
        <begin position="1"/>
        <end position="17"/>
    </location>
</feature>
<evidence type="ECO:0000313" key="3">
    <source>
        <dbReference type="Proteomes" id="UP001138681"/>
    </source>
</evidence>
<comment type="caution">
    <text evidence="2">The sequence shown here is derived from an EMBL/GenBank/DDBJ whole genome shotgun (WGS) entry which is preliminary data.</text>
</comment>
<dbReference type="RefSeq" id="WP_218404550.1">
    <property type="nucleotide sequence ID" value="NZ_JAGSPC010000001.1"/>
</dbReference>
<feature type="chain" id="PRO_5040906493" description="DUF4350 domain-containing protein" evidence="1">
    <location>
        <begin position="18"/>
        <end position="262"/>
    </location>
</feature>